<dbReference type="OrthoDB" id="323290at2"/>
<dbReference type="RefSeq" id="WP_106522475.1">
    <property type="nucleotide sequence ID" value="NZ_PYGD01000002.1"/>
</dbReference>
<organism evidence="5 6">
    <name type="scientific">Taibaiella chishuiensis</name>
    <dbReference type="NCBI Taxonomy" id="1434707"/>
    <lineage>
        <taxon>Bacteria</taxon>
        <taxon>Pseudomonadati</taxon>
        <taxon>Bacteroidota</taxon>
        <taxon>Chitinophagia</taxon>
        <taxon>Chitinophagales</taxon>
        <taxon>Chitinophagaceae</taxon>
        <taxon>Taibaiella</taxon>
    </lineage>
</organism>
<proteinExistence type="predicted"/>
<dbReference type="GO" id="GO:0043565">
    <property type="term" value="F:sequence-specific DNA binding"/>
    <property type="evidence" value="ECO:0007669"/>
    <property type="project" value="InterPro"/>
</dbReference>
<keyword evidence="1" id="KW-0805">Transcription regulation</keyword>
<keyword evidence="3" id="KW-0804">Transcription</keyword>
<dbReference type="Pfam" id="PF20240">
    <property type="entry name" value="DUF6597"/>
    <property type="match status" value="1"/>
</dbReference>
<dbReference type="AlphaFoldDB" id="A0A2P8D8C1"/>
<comment type="caution">
    <text evidence="5">The sequence shown here is derived from an EMBL/GenBank/DDBJ whole genome shotgun (WGS) entry which is preliminary data.</text>
</comment>
<dbReference type="Proteomes" id="UP000240572">
    <property type="component" value="Unassembled WGS sequence"/>
</dbReference>
<dbReference type="InterPro" id="IPR050204">
    <property type="entry name" value="AraC_XylS_family_regulators"/>
</dbReference>
<protein>
    <submittedName>
        <fullName evidence="5">Helix-turn-helix protein</fullName>
    </submittedName>
</protein>
<keyword evidence="6" id="KW-1185">Reference proteome</keyword>
<name>A0A2P8D8C1_9BACT</name>
<dbReference type="EMBL" id="PYGD01000002">
    <property type="protein sequence ID" value="PSK93476.1"/>
    <property type="molecule type" value="Genomic_DNA"/>
</dbReference>
<evidence type="ECO:0000256" key="3">
    <source>
        <dbReference type="ARBA" id="ARBA00023163"/>
    </source>
</evidence>
<evidence type="ECO:0000259" key="4">
    <source>
        <dbReference type="PROSITE" id="PS01124"/>
    </source>
</evidence>
<feature type="domain" description="HTH araC/xylS-type" evidence="4">
    <location>
        <begin position="155"/>
        <end position="253"/>
    </location>
</feature>
<dbReference type="PANTHER" id="PTHR46796">
    <property type="entry name" value="HTH-TYPE TRANSCRIPTIONAL ACTIVATOR RHAS-RELATED"/>
    <property type="match status" value="1"/>
</dbReference>
<dbReference type="SUPFAM" id="SSF46689">
    <property type="entry name" value="Homeodomain-like"/>
    <property type="match status" value="1"/>
</dbReference>
<dbReference type="Gene3D" id="1.10.10.60">
    <property type="entry name" value="Homeodomain-like"/>
    <property type="match status" value="1"/>
</dbReference>
<accession>A0A2P8D8C1</accession>
<sequence>MNTYRLSPPAALAAYVSGILVIELHAVNDPFVLPLYANGSPTIVFQTVTGFCSGGRTGYLSLFGQTVKPAQLALSGPFTFIAYFMRPHTLQPLFGIGPAALSDTYADLEYVMPAKTRGLVDQLLHAPSLNRRLDFLNAFVTSLVQDAGSLNAAALMAASYFDTHVHAAALADLQQLMKISERSLQRLFENHIGVSPKMYKRICQFDKAFQQLNRNDFRILTDIAYGHDFADQSHYNRVFREFTGITPQEYIRLSKPFNPEF</sequence>
<reference evidence="5 6" key="1">
    <citation type="submission" date="2018-03" db="EMBL/GenBank/DDBJ databases">
        <title>Genomic Encyclopedia of Type Strains, Phase III (KMG-III): the genomes of soil and plant-associated and newly described type strains.</title>
        <authorList>
            <person name="Whitman W."/>
        </authorList>
    </citation>
    <scope>NUCLEOTIDE SEQUENCE [LARGE SCALE GENOMIC DNA]</scope>
    <source>
        <strain evidence="5 6">CGMCC 1.12700</strain>
    </source>
</reference>
<dbReference type="Pfam" id="PF12833">
    <property type="entry name" value="HTH_18"/>
    <property type="match status" value="1"/>
</dbReference>
<evidence type="ECO:0000256" key="2">
    <source>
        <dbReference type="ARBA" id="ARBA00023125"/>
    </source>
</evidence>
<dbReference type="GO" id="GO:0003700">
    <property type="term" value="F:DNA-binding transcription factor activity"/>
    <property type="evidence" value="ECO:0007669"/>
    <property type="project" value="InterPro"/>
</dbReference>
<evidence type="ECO:0000313" key="6">
    <source>
        <dbReference type="Proteomes" id="UP000240572"/>
    </source>
</evidence>
<evidence type="ECO:0000256" key="1">
    <source>
        <dbReference type="ARBA" id="ARBA00023015"/>
    </source>
</evidence>
<dbReference type="SMART" id="SM00342">
    <property type="entry name" value="HTH_ARAC"/>
    <property type="match status" value="1"/>
</dbReference>
<evidence type="ECO:0000313" key="5">
    <source>
        <dbReference type="EMBL" id="PSK93476.1"/>
    </source>
</evidence>
<dbReference type="PROSITE" id="PS01124">
    <property type="entry name" value="HTH_ARAC_FAMILY_2"/>
    <property type="match status" value="1"/>
</dbReference>
<keyword evidence="2" id="KW-0238">DNA-binding</keyword>
<dbReference type="PANTHER" id="PTHR46796:SF13">
    <property type="entry name" value="HTH-TYPE TRANSCRIPTIONAL ACTIVATOR RHAS"/>
    <property type="match status" value="1"/>
</dbReference>
<dbReference type="InterPro" id="IPR018060">
    <property type="entry name" value="HTH_AraC"/>
</dbReference>
<gene>
    <name evidence="5" type="ORF">B0I18_102446</name>
</gene>
<dbReference type="InterPro" id="IPR046532">
    <property type="entry name" value="DUF6597"/>
</dbReference>
<dbReference type="InterPro" id="IPR009057">
    <property type="entry name" value="Homeodomain-like_sf"/>
</dbReference>